<evidence type="ECO:0000256" key="2">
    <source>
        <dbReference type="ARBA" id="ARBA00022737"/>
    </source>
</evidence>
<dbReference type="AlphaFoldDB" id="A9UX09"/>
<dbReference type="RefSeq" id="XP_001745078.1">
    <property type="nucleotide sequence ID" value="XM_001745026.1"/>
</dbReference>
<feature type="repeat" description="WD" evidence="3">
    <location>
        <begin position="135"/>
        <end position="166"/>
    </location>
</feature>
<reference evidence="4 5" key="1">
    <citation type="journal article" date="2008" name="Nature">
        <title>The genome of the choanoflagellate Monosiga brevicollis and the origin of metazoans.</title>
        <authorList>
            <consortium name="JGI Sequencing"/>
            <person name="King N."/>
            <person name="Westbrook M.J."/>
            <person name="Young S.L."/>
            <person name="Kuo A."/>
            <person name="Abedin M."/>
            <person name="Chapman J."/>
            <person name="Fairclough S."/>
            <person name="Hellsten U."/>
            <person name="Isogai Y."/>
            <person name="Letunic I."/>
            <person name="Marr M."/>
            <person name="Pincus D."/>
            <person name="Putnam N."/>
            <person name="Rokas A."/>
            <person name="Wright K.J."/>
            <person name="Zuzow R."/>
            <person name="Dirks W."/>
            <person name="Good M."/>
            <person name="Goodstein D."/>
            <person name="Lemons D."/>
            <person name="Li W."/>
            <person name="Lyons J.B."/>
            <person name="Morris A."/>
            <person name="Nichols S."/>
            <person name="Richter D.J."/>
            <person name="Salamov A."/>
            <person name="Bork P."/>
            <person name="Lim W.A."/>
            <person name="Manning G."/>
            <person name="Miller W.T."/>
            <person name="McGinnis W."/>
            <person name="Shapiro H."/>
            <person name="Tjian R."/>
            <person name="Grigoriev I.V."/>
            <person name="Rokhsar D."/>
        </authorList>
    </citation>
    <scope>NUCLEOTIDE SEQUENCE [LARGE SCALE GENOMIC DNA]</scope>
    <source>
        <strain evidence="5">MX1 / ATCC 50154</strain>
    </source>
</reference>
<keyword evidence="5" id="KW-1185">Reference proteome</keyword>
<dbReference type="PROSITE" id="PS50082">
    <property type="entry name" value="WD_REPEATS_2"/>
    <property type="match status" value="4"/>
</dbReference>
<dbReference type="eggNOG" id="KOG0271">
    <property type="taxonomic scope" value="Eukaryota"/>
</dbReference>
<dbReference type="InterPro" id="IPR036322">
    <property type="entry name" value="WD40_repeat_dom_sf"/>
</dbReference>
<dbReference type="InParanoid" id="A9UX09"/>
<dbReference type="InterPro" id="IPR019775">
    <property type="entry name" value="WD40_repeat_CS"/>
</dbReference>
<dbReference type="PROSITE" id="PS50294">
    <property type="entry name" value="WD_REPEATS_REGION"/>
    <property type="match status" value="3"/>
</dbReference>
<dbReference type="Pfam" id="PF00400">
    <property type="entry name" value="WD40"/>
    <property type="match status" value="6"/>
</dbReference>
<dbReference type="CDD" id="cd00200">
    <property type="entry name" value="WD40"/>
    <property type="match status" value="1"/>
</dbReference>
<evidence type="ECO:0000313" key="5">
    <source>
        <dbReference type="Proteomes" id="UP000001357"/>
    </source>
</evidence>
<accession>A9UX09</accession>
<dbReference type="KEGG" id="mbr:MONBRDRAFT_24633"/>
<dbReference type="OMA" id="MARKERH"/>
<dbReference type="PANTHER" id="PTHR19879">
    <property type="entry name" value="TRANSCRIPTION INITIATION FACTOR TFIID"/>
    <property type="match status" value="1"/>
</dbReference>
<evidence type="ECO:0008006" key="6">
    <source>
        <dbReference type="Google" id="ProtNLM"/>
    </source>
</evidence>
<dbReference type="Proteomes" id="UP000001357">
    <property type="component" value="Unassembled WGS sequence"/>
</dbReference>
<dbReference type="SUPFAM" id="SSF50978">
    <property type="entry name" value="WD40 repeat-like"/>
    <property type="match status" value="1"/>
</dbReference>
<sequence length="482" mass="52489">MDSPVMAVASSPAGSMAAVACHDGHVAIYDLIDQTITAQLRVQQGSVLTVEFSPGGSRLATGGSAGIVSIWDAKQQRLIHECRHHKHAVRQVRYSSSGHILLSASLDESVALWDARTGDLLDYLQHGTVHGCYCVDLAPNEGVLAEGSFDTTIRLWTLGPDSRVQRKLAAILAREESDIGANFRQRDRQKRLEEARARKKAQKLAYFNAAPAEAPTAPVARELSPLGQQEPERVLEGHSAPVVAVRFSPDGQMLASASHDGTVILWDTFDGTQLAVLEANTRSPVWTCSFSNDGSILCLGSGDGHIDFFDALTRSLLLSFQAHTSYVTATCFSADGLNLLTGSHDSTNRAQSSGLSKMCVPPRQTLSAALAMANSKAQAELEQSTARHLKLMARKERHRELGVSVPGLDVVPNAELQVCYIHCVPTPFMSCRGCRTILEMNELHPGDLERQLYFEQSLLRTLRYRPFALHTLQKLATASDID</sequence>
<dbReference type="GO" id="GO:1990756">
    <property type="term" value="F:ubiquitin-like ligase-substrate adaptor activity"/>
    <property type="evidence" value="ECO:0000318"/>
    <property type="project" value="GO_Central"/>
</dbReference>
<feature type="repeat" description="WD" evidence="3">
    <location>
        <begin position="40"/>
        <end position="81"/>
    </location>
</feature>
<evidence type="ECO:0000256" key="1">
    <source>
        <dbReference type="ARBA" id="ARBA00022574"/>
    </source>
</evidence>
<dbReference type="InterPro" id="IPR001680">
    <property type="entry name" value="WD40_rpt"/>
</dbReference>
<protein>
    <recommendedName>
        <fullName evidence="6">Anaphase-promoting complex subunit 4 WD40 domain-containing protein</fullName>
    </recommendedName>
</protein>
<organism evidence="4 5">
    <name type="scientific">Monosiga brevicollis</name>
    <name type="common">Choanoflagellate</name>
    <dbReference type="NCBI Taxonomy" id="81824"/>
    <lineage>
        <taxon>Eukaryota</taxon>
        <taxon>Choanoflagellata</taxon>
        <taxon>Craspedida</taxon>
        <taxon>Salpingoecidae</taxon>
        <taxon>Monosiga</taxon>
    </lineage>
</organism>
<keyword evidence="2" id="KW-0677">Repeat</keyword>
<name>A9UX09_MONBE</name>
<dbReference type="PANTHER" id="PTHR19879:SF9">
    <property type="entry name" value="TRANSCRIPTION INITIATION FACTOR TFIID SUBUNIT 5"/>
    <property type="match status" value="1"/>
</dbReference>
<dbReference type="SMART" id="SM00320">
    <property type="entry name" value="WD40"/>
    <property type="match status" value="7"/>
</dbReference>
<feature type="repeat" description="WD" evidence="3">
    <location>
        <begin position="82"/>
        <end position="123"/>
    </location>
</feature>
<keyword evidence="1 3" id="KW-0853">WD repeat</keyword>
<dbReference type="GO" id="GO:0000209">
    <property type="term" value="P:protein polyubiquitination"/>
    <property type="evidence" value="ECO:0000318"/>
    <property type="project" value="GO_Central"/>
</dbReference>
<evidence type="ECO:0000313" key="4">
    <source>
        <dbReference type="EMBL" id="EDQ90311.1"/>
    </source>
</evidence>
<dbReference type="InterPro" id="IPR020472">
    <property type="entry name" value="WD40_PAC1"/>
</dbReference>
<dbReference type="InterPro" id="IPR015943">
    <property type="entry name" value="WD40/YVTN_repeat-like_dom_sf"/>
</dbReference>
<dbReference type="Gene3D" id="2.130.10.10">
    <property type="entry name" value="YVTN repeat-like/Quinoprotein amine dehydrogenase"/>
    <property type="match status" value="2"/>
</dbReference>
<dbReference type="PROSITE" id="PS00678">
    <property type="entry name" value="WD_REPEATS_1"/>
    <property type="match status" value="1"/>
</dbReference>
<evidence type="ECO:0000256" key="3">
    <source>
        <dbReference type="PROSITE-ProRule" id="PRU00221"/>
    </source>
</evidence>
<dbReference type="STRING" id="81824.A9UX09"/>
<dbReference type="PRINTS" id="PR00320">
    <property type="entry name" value="GPROTEINBRPT"/>
</dbReference>
<dbReference type="EMBL" id="CH991548">
    <property type="protein sequence ID" value="EDQ90311.1"/>
    <property type="molecule type" value="Genomic_DNA"/>
</dbReference>
<proteinExistence type="predicted"/>
<dbReference type="GeneID" id="5890245"/>
<dbReference type="GO" id="GO:0019005">
    <property type="term" value="C:SCF ubiquitin ligase complex"/>
    <property type="evidence" value="ECO:0000318"/>
    <property type="project" value="GO_Central"/>
</dbReference>
<feature type="repeat" description="WD" evidence="3">
    <location>
        <begin position="235"/>
        <end position="276"/>
    </location>
</feature>
<gene>
    <name evidence="4" type="ORF">MONBRDRAFT_24633</name>
</gene>